<sequence length="509" mass="53461">EVESMEPTQGMSVETAVGFLQRLMAMVDVLVLASSLNFSEIEAEKNMSSGGLLRQCLRLICCVAVRNCLDCRSRQRGRGGLTRTKSQETVHSLVGMAQSSLKSPVESSCISPVKDTDRLLQDVDIGRLRAVVFRDVEDSKQAQFLALAVVYFISVLMVSKYRDILEPQREMGRRDSQRSKGTRPDLNSPSSAGTGPPASSSHALRGSAITSPAAESRPELCIPRTDSGIGDDQAVATSGGAAAASAASDAAVGQLLCSLSGEVRRPPPAPCADEATSNGTGSGGKGVSVKDILRSLVAAPTGEPVGPAEPAPSSEVVEPRFMLPMQFHSFDRSVVVPAKKGSSGGLVSTTGELLVEGAPGSAASGFASTISAASQRAMINTTGEVAPAPAPPSSSFVNGATSRNLPAVQTVAPLPEDSMENTSITTKLERALEKVAPLLREIFVDFAQFLSRTLLGSHGQELLIEGLVCMKSSTSVVELVHLICQVKEWQNSIQKNAGLAFIELINEGR</sequence>
<proteinExistence type="predicted"/>
<protein>
    <submittedName>
        <fullName evidence="2">Uncharacterized protein</fullName>
    </submittedName>
</protein>
<reference evidence="2" key="2">
    <citation type="submission" date="2025-09" db="UniProtKB">
        <authorList>
            <consortium name="Ensembl"/>
        </authorList>
    </citation>
    <scope>IDENTIFICATION</scope>
</reference>
<evidence type="ECO:0000313" key="2">
    <source>
        <dbReference type="Ensembl" id="ENSPMAP00000004708.1"/>
    </source>
</evidence>
<organism evidence="2">
    <name type="scientific">Petromyzon marinus</name>
    <name type="common">Sea lamprey</name>
    <dbReference type="NCBI Taxonomy" id="7757"/>
    <lineage>
        <taxon>Eukaryota</taxon>
        <taxon>Metazoa</taxon>
        <taxon>Chordata</taxon>
        <taxon>Craniata</taxon>
        <taxon>Vertebrata</taxon>
        <taxon>Cyclostomata</taxon>
        <taxon>Hyperoartia</taxon>
        <taxon>Petromyzontiformes</taxon>
        <taxon>Petromyzontidae</taxon>
        <taxon>Petromyzon</taxon>
    </lineage>
</organism>
<evidence type="ECO:0000256" key="1">
    <source>
        <dbReference type="SAM" id="MobiDB-lite"/>
    </source>
</evidence>
<feature type="compositionally biased region" description="Basic and acidic residues" evidence="1">
    <location>
        <begin position="168"/>
        <end position="178"/>
    </location>
</feature>
<dbReference type="GeneTree" id="ENSGT00940000154934"/>
<feature type="region of interest" description="Disordered" evidence="1">
    <location>
        <begin position="168"/>
        <end position="235"/>
    </location>
</feature>
<feature type="region of interest" description="Disordered" evidence="1">
    <location>
        <begin position="265"/>
        <end position="287"/>
    </location>
</feature>
<reference evidence="2" key="1">
    <citation type="submission" date="2025-08" db="UniProtKB">
        <authorList>
            <consortium name="Ensembl"/>
        </authorList>
    </citation>
    <scope>IDENTIFICATION</scope>
</reference>
<dbReference type="Ensembl" id="ENSPMAT00000004727.1">
    <property type="protein sequence ID" value="ENSPMAP00000004708.1"/>
    <property type="gene ID" value="ENSPMAG00000004293.1"/>
</dbReference>
<name>S4RHM6_PETMA</name>
<accession>S4RHM6</accession>
<feature type="compositionally biased region" description="Low complexity" evidence="1">
    <location>
        <begin position="188"/>
        <end position="201"/>
    </location>
</feature>
<dbReference type="AlphaFoldDB" id="S4RHM6"/>